<evidence type="ECO:0000259" key="9">
    <source>
        <dbReference type="Pfam" id="PF01694"/>
    </source>
</evidence>
<dbReference type="GO" id="GO:0016020">
    <property type="term" value="C:membrane"/>
    <property type="evidence" value="ECO:0007669"/>
    <property type="project" value="UniProtKB-SubCell"/>
</dbReference>
<gene>
    <name evidence="10" type="ORF">DWV08_15120</name>
    <name evidence="11" type="ORF">DXU92_09740</name>
</gene>
<evidence type="ECO:0000256" key="5">
    <source>
        <dbReference type="ARBA" id="ARBA00022989"/>
    </source>
</evidence>
<keyword evidence="12" id="KW-1185">Reference proteome</keyword>
<evidence type="ECO:0000256" key="3">
    <source>
        <dbReference type="ARBA" id="ARBA00022692"/>
    </source>
</evidence>
<dbReference type="Proteomes" id="UP000254236">
    <property type="component" value="Chromosome"/>
</dbReference>
<dbReference type="InterPro" id="IPR022764">
    <property type="entry name" value="Peptidase_S54_rhomboid_dom"/>
</dbReference>
<evidence type="ECO:0000313" key="11">
    <source>
        <dbReference type="EMBL" id="RRR22527.1"/>
    </source>
</evidence>
<feature type="transmembrane region" description="Helical" evidence="8">
    <location>
        <begin position="170"/>
        <end position="189"/>
    </location>
</feature>
<feature type="transmembrane region" description="Helical" evidence="8">
    <location>
        <begin position="132"/>
        <end position="158"/>
    </location>
</feature>
<comment type="subcellular location">
    <subcellularLocation>
        <location evidence="1">Membrane</location>
        <topology evidence="1">Multi-pass membrane protein</topology>
    </subcellularLocation>
</comment>
<dbReference type="InterPro" id="IPR050925">
    <property type="entry name" value="Rhomboid_protease_S54"/>
</dbReference>
<dbReference type="RefSeq" id="WP_115414559.1">
    <property type="nucleotide sequence ID" value="NZ_CP031356.1"/>
</dbReference>
<protein>
    <submittedName>
        <fullName evidence="11">Rhomboid family intramembrane serine protease</fullName>
    </submittedName>
</protein>
<feature type="domain" description="Peptidase S54 rhomboid" evidence="9">
    <location>
        <begin position="131"/>
        <end position="265"/>
    </location>
</feature>
<dbReference type="KEGG" id="bsau:DWV08_15120"/>
<reference evidence="11 13" key="2">
    <citation type="submission" date="2018-08" db="EMBL/GenBank/DDBJ databases">
        <title>Brachybacterium saurashtrense DSM 23186.</title>
        <authorList>
            <person name="Li Y."/>
        </authorList>
    </citation>
    <scope>NUCLEOTIDE SEQUENCE [LARGE SCALE GENOMIC DNA]</scope>
    <source>
        <strain evidence="11 13">DSM 23186</strain>
    </source>
</reference>
<feature type="transmembrane region" description="Helical" evidence="8">
    <location>
        <begin position="251"/>
        <end position="267"/>
    </location>
</feature>
<dbReference type="SUPFAM" id="SSF144091">
    <property type="entry name" value="Rhomboid-like"/>
    <property type="match status" value="1"/>
</dbReference>
<accession>A0A345YSB0</accession>
<dbReference type="GO" id="GO:0006508">
    <property type="term" value="P:proteolysis"/>
    <property type="evidence" value="ECO:0007669"/>
    <property type="project" value="UniProtKB-KW"/>
</dbReference>
<feature type="transmembrane region" description="Helical" evidence="8">
    <location>
        <begin position="195"/>
        <end position="216"/>
    </location>
</feature>
<evidence type="ECO:0000256" key="6">
    <source>
        <dbReference type="ARBA" id="ARBA00023136"/>
    </source>
</evidence>
<feature type="transmembrane region" description="Helical" evidence="8">
    <location>
        <begin position="93"/>
        <end position="112"/>
    </location>
</feature>
<keyword evidence="11" id="KW-0645">Protease</keyword>
<dbReference type="InterPro" id="IPR035952">
    <property type="entry name" value="Rhomboid-like_sf"/>
</dbReference>
<feature type="transmembrane region" description="Helical" evidence="8">
    <location>
        <begin position="228"/>
        <end position="245"/>
    </location>
</feature>
<dbReference type="Gene3D" id="1.20.1540.10">
    <property type="entry name" value="Rhomboid-like"/>
    <property type="match status" value="1"/>
</dbReference>
<evidence type="ECO:0000256" key="2">
    <source>
        <dbReference type="ARBA" id="ARBA00009045"/>
    </source>
</evidence>
<evidence type="ECO:0000256" key="4">
    <source>
        <dbReference type="ARBA" id="ARBA00022801"/>
    </source>
</evidence>
<dbReference type="PANTHER" id="PTHR43731:SF14">
    <property type="entry name" value="PRESENILIN-ASSOCIATED RHOMBOID-LIKE PROTEIN, MITOCHONDRIAL"/>
    <property type="match status" value="1"/>
</dbReference>
<proteinExistence type="inferred from homology"/>
<keyword evidence="5 8" id="KW-1133">Transmembrane helix</keyword>
<keyword evidence="3 8" id="KW-0812">Transmembrane</keyword>
<reference evidence="10 12" key="1">
    <citation type="submission" date="2018-07" db="EMBL/GenBank/DDBJ databases">
        <title>Brachybacterium saurashtrense DSM 23186 genome sequence.</title>
        <authorList>
            <person name="Guo L."/>
        </authorList>
    </citation>
    <scope>NUCLEOTIDE SEQUENCE [LARGE SCALE GENOMIC DNA]</scope>
    <source>
        <strain evidence="10 12">DSM 23186</strain>
    </source>
</reference>
<evidence type="ECO:0000313" key="10">
    <source>
        <dbReference type="EMBL" id="AXK46812.1"/>
    </source>
</evidence>
<dbReference type="Proteomes" id="UP000282185">
    <property type="component" value="Unassembled WGS sequence"/>
</dbReference>
<feature type="transmembrane region" description="Helical" evidence="8">
    <location>
        <begin position="287"/>
        <end position="312"/>
    </location>
</feature>
<dbReference type="GO" id="GO:0004252">
    <property type="term" value="F:serine-type endopeptidase activity"/>
    <property type="evidence" value="ECO:0007669"/>
    <property type="project" value="InterPro"/>
</dbReference>
<dbReference type="AlphaFoldDB" id="A0A345YSB0"/>
<evidence type="ECO:0000313" key="12">
    <source>
        <dbReference type="Proteomes" id="UP000254236"/>
    </source>
</evidence>
<dbReference type="EMBL" id="QSWH01000004">
    <property type="protein sequence ID" value="RRR22527.1"/>
    <property type="molecule type" value="Genomic_DNA"/>
</dbReference>
<dbReference type="PANTHER" id="PTHR43731">
    <property type="entry name" value="RHOMBOID PROTEASE"/>
    <property type="match status" value="1"/>
</dbReference>
<evidence type="ECO:0000256" key="8">
    <source>
        <dbReference type="SAM" id="Phobius"/>
    </source>
</evidence>
<evidence type="ECO:0000256" key="7">
    <source>
        <dbReference type="SAM" id="MobiDB-lite"/>
    </source>
</evidence>
<dbReference type="OrthoDB" id="9807874at2"/>
<feature type="region of interest" description="Disordered" evidence="7">
    <location>
        <begin position="1"/>
        <end position="32"/>
    </location>
</feature>
<sequence>MDRPSYGYSADDVPPPQDGPGGQEQGQPVCPRHPDRVSYVRCKRCDRPACPECQRPASVGVLCADCAREVSRQRASTRPRNAMGGAMGRSRPLVTYTLIGLCVLAYLGQMAAPQIVTQLAIFAPFRALAMPWTFFTAGFLHGGVLHLALNMYALWAVGQYLERTLGHVRYLAVYLVSVLGGHTAVYLLADATSQEWVTGTLGASGGVFGLFAAMFIVNRHLGGQTAQILVLIGLNLVITFTVPNISWQGHLGGLLLGAAMTAGMFALRPRAAPGADRQALARRSALVHAGVITAGVLLCLALIALKAMMVLAL</sequence>
<dbReference type="EMBL" id="CP031356">
    <property type="protein sequence ID" value="AXK46812.1"/>
    <property type="molecule type" value="Genomic_DNA"/>
</dbReference>
<keyword evidence="6 8" id="KW-0472">Membrane</keyword>
<keyword evidence="4" id="KW-0378">Hydrolase</keyword>
<organism evidence="11 13">
    <name type="scientific">Brachybacterium saurashtrense</name>
    <dbReference type="NCBI Taxonomy" id="556288"/>
    <lineage>
        <taxon>Bacteria</taxon>
        <taxon>Bacillati</taxon>
        <taxon>Actinomycetota</taxon>
        <taxon>Actinomycetes</taxon>
        <taxon>Micrococcales</taxon>
        <taxon>Dermabacteraceae</taxon>
        <taxon>Brachybacterium</taxon>
    </lineage>
</organism>
<evidence type="ECO:0000256" key="1">
    <source>
        <dbReference type="ARBA" id="ARBA00004141"/>
    </source>
</evidence>
<dbReference type="Pfam" id="PF01694">
    <property type="entry name" value="Rhomboid"/>
    <property type="match status" value="1"/>
</dbReference>
<name>A0A345YSB0_9MICO</name>
<comment type="similarity">
    <text evidence="2">Belongs to the peptidase S54 family.</text>
</comment>
<evidence type="ECO:0000313" key="13">
    <source>
        <dbReference type="Proteomes" id="UP000282185"/>
    </source>
</evidence>